<feature type="region of interest" description="Disordered" evidence="1">
    <location>
        <begin position="107"/>
        <end position="155"/>
    </location>
</feature>
<dbReference type="AlphaFoldDB" id="A0A9P6FIM2"/>
<evidence type="ECO:0000313" key="2">
    <source>
        <dbReference type="EMBL" id="KAF9551802.1"/>
    </source>
</evidence>
<comment type="caution">
    <text evidence="2">The sequence shown here is derived from an EMBL/GenBank/DDBJ whole genome shotgun (WGS) entry which is preliminary data.</text>
</comment>
<evidence type="ECO:0000256" key="1">
    <source>
        <dbReference type="SAM" id="MobiDB-lite"/>
    </source>
</evidence>
<feature type="compositionally biased region" description="Low complexity" evidence="1">
    <location>
        <begin position="131"/>
        <end position="148"/>
    </location>
</feature>
<feature type="region of interest" description="Disordered" evidence="1">
    <location>
        <begin position="261"/>
        <end position="287"/>
    </location>
</feature>
<accession>A0A9P6FIM2</accession>
<organism evidence="2 3">
    <name type="scientific">Mortierella hygrophila</name>
    <dbReference type="NCBI Taxonomy" id="979708"/>
    <lineage>
        <taxon>Eukaryota</taxon>
        <taxon>Fungi</taxon>
        <taxon>Fungi incertae sedis</taxon>
        <taxon>Mucoromycota</taxon>
        <taxon>Mortierellomycotina</taxon>
        <taxon>Mortierellomycetes</taxon>
        <taxon>Mortierellales</taxon>
        <taxon>Mortierellaceae</taxon>
        <taxon>Mortierella</taxon>
    </lineage>
</organism>
<evidence type="ECO:0000313" key="3">
    <source>
        <dbReference type="Proteomes" id="UP000723463"/>
    </source>
</evidence>
<name>A0A9P6FIM2_9FUNG</name>
<feature type="compositionally biased region" description="Polar residues" evidence="1">
    <location>
        <begin position="267"/>
        <end position="276"/>
    </location>
</feature>
<proteinExistence type="predicted"/>
<keyword evidence="3" id="KW-1185">Reference proteome</keyword>
<feature type="region of interest" description="Disordered" evidence="1">
    <location>
        <begin position="1"/>
        <end position="45"/>
    </location>
</feature>
<dbReference type="EMBL" id="JAAAXW010000002">
    <property type="protein sequence ID" value="KAF9551802.1"/>
    <property type="molecule type" value="Genomic_DNA"/>
</dbReference>
<feature type="compositionally biased region" description="Polar residues" evidence="1">
    <location>
        <begin position="1"/>
        <end position="34"/>
    </location>
</feature>
<sequence length="339" mass="36941">MRPQETTALPPGSRNNGDGDNVQRAGTSYHTKNSPLPRPLHLRRPIVTDTSITPSSKVVATIGRGVPVVVQNDDTNSPIEPPVLIIGKSPVLMALGLGTSMLAHSQSSASAVSPKATPPAKSTARRESIRRQAATTQTPQTQTQIQQKTPHHQGAIQFPTPISEEQDIVDESDENPFMSKEEFRRPAPQAILPEGFKHAQFTLPLLPPPPQSKKAVNDDSSDDEVTELDTGRLVLEPYLTPAELAAHIPFPVPAVAPKYVRDPAASNDGQTVAQNITPPTRPPRRATDAADQLNQSQSKFQEQERQKLESTTFKSSTPFFFPFSLSTTFTFPYAILLIK</sequence>
<feature type="region of interest" description="Disordered" evidence="1">
    <location>
        <begin position="202"/>
        <end position="227"/>
    </location>
</feature>
<dbReference type="Proteomes" id="UP000723463">
    <property type="component" value="Unassembled WGS sequence"/>
</dbReference>
<reference evidence="2" key="1">
    <citation type="journal article" date="2020" name="Fungal Divers.">
        <title>Resolving the Mortierellaceae phylogeny through synthesis of multi-gene phylogenetics and phylogenomics.</title>
        <authorList>
            <person name="Vandepol N."/>
            <person name="Liber J."/>
            <person name="Desiro A."/>
            <person name="Na H."/>
            <person name="Kennedy M."/>
            <person name="Barry K."/>
            <person name="Grigoriev I.V."/>
            <person name="Miller A.N."/>
            <person name="O'Donnell K."/>
            <person name="Stajich J.E."/>
            <person name="Bonito G."/>
        </authorList>
    </citation>
    <scope>NUCLEOTIDE SEQUENCE</scope>
    <source>
        <strain evidence="2">NRRL 2591</strain>
    </source>
</reference>
<protein>
    <submittedName>
        <fullName evidence="2">Uncharacterized protein</fullName>
    </submittedName>
</protein>
<gene>
    <name evidence="2" type="ORF">EC957_004125</name>
</gene>